<dbReference type="eggNOG" id="ENOG502SS15">
    <property type="taxonomic scope" value="Eukaryota"/>
</dbReference>
<evidence type="ECO:0000313" key="4">
    <source>
        <dbReference type="Proteomes" id="UP000014074"/>
    </source>
</evidence>
<dbReference type="OrthoDB" id="3532430at2759"/>
<feature type="region of interest" description="Disordered" evidence="2">
    <location>
        <begin position="631"/>
        <end position="687"/>
    </location>
</feature>
<dbReference type="HOGENOM" id="CLU_024110_0_0_1"/>
<dbReference type="Proteomes" id="UP000014074">
    <property type="component" value="Unassembled WGS sequence"/>
</dbReference>
<dbReference type="GO" id="GO:0005856">
    <property type="term" value="C:cytoskeleton"/>
    <property type="evidence" value="ECO:0007669"/>
    <property type="project" value="TreeGrafter"/>
</dbReference>
<feature type="compositionally biased region" description="Low complexity" evidence="2">
    <location>
        <begin position="1"/>
        <end position="10"/>
    </location>
</feature>
<dbReference type="Gene3D" id="1.10.287.1490">
    <property type="match status" value="1"/>
</dbReference>
<feature type="compositionally biased region" description="Basic and acidic residues" evidence="2">
    <location>
        <begin position="671"/>
        <end position="680"/>
    </location>
</feature>
<feature type="compositionally biased region" description="Polar residues" evidence="2">
    <location>
        <begin position="223"/>
        <end position="233"/>
    </location>
</feature>
<protein>
    <submittedName>
        <fullName evidence="3">Uncharacterized protein</fullName>
    </submittedName>
</protein>
<dbReference type="EMBL" id="KB933216">
    <property type="protein sequence ID" value="EON98459.1"/>
    <property type="molecule type" value="Genomic_DNA"/>
</dbReference>
<reference evidence="4" key="1">
    <citation type="journal article" date="2013" name="Genome Announc.">
        <title>Draft genome sequence of the ascomycete Phaeoacremonium aleophilum strain UCR-PA7, a causal agent of the esca disease complex in grapevines.</title>
        <authorList>
            <person name="Blanco-Ulate B."/>
            <person name="Rolshausen P."/>
            <person name="Cantu D."/>
        </authorList>
    </citation>
    <scope>NUCLEOTIDE SEQUENCE [LARGE SCALE GENOMIC DNA]</scope>
    <source>
        <strain evidence="4">UCR-PA7</strain>
    </source>
</reference>
<proteinExistence type="predicted"/>
<feature type="coiled-coil region" evidence="1">
    <location>
        <begin position="419"/>
        <end position="623"/>
    </location>
</feature>
<dbReference type="GO" id="GO:0005200">
    <property type="term" value="F:structural constituent of cytoskeleton"/>
    <property type="evidence" value="ECO:0007669"/>
    <property type="project" value="TreeGrafter"/>
</dbReference>
<dbReference type="GeneID" id="19326614"/>
<sequence>MVKRTTLTPTTKKRRHSTPARSNGSGCSGIDSADPFVTAIDSPFCGEVTFLPLRQVLDGRVKRRIRRNGLSEEMNTINAEKRRRAQQTKAEIEALKAEVAAKDAEIQRLHDETIVQDTDRIVELEQRIDELRSELASRSGVRINRHDESTHIDWTLAARDPFSDELMDLDMDHDGDDEDEFGETTMADIACSTPTRRVSARNSFPTPPSTSPAPMPMTPCSHHMSTPKSNAGVQVSMPDTEKQHLEDELASLQLEVCKLTTTLETYSAMTSRITEKLSPFATEDDAMDENALNTNSTSAADSKLETHLNTLLRTLSDRTAALTHLSFSLNDLGFPGNDASEVIASLSTAFRTARLELEYLTPGEIPLPLTSAGAAVLDLLLTKLRDLARKSRENDDAIDEYHALELSLRQQLGARVEAMDGMSREMKALEGDAKQKDARIADLEIGIERLKGAVKSYARDVSELEALVGRMEGELQTANAQNNKSREDHEADMKEWTDIFTDKQSCISTLETKLSDAMAQTSELKEQLSTVNTQHAELQSKHKDEVALLNKAHGSSLALRDARVSELRLEIDRVNDALRAAHETVRQLRVDNGSLSKRLDDEKNKAKAAIDTMKAELERVVRMSQDFLATPKKSKVLTPGRRSRSGSLDGRESEGMPATVVRPAKLLAGDLARRTSDGGKGKKRRRYDSGLGFLDEEEIDVDA</sequence>
<gene>
    <name evidence="3" type="ORF">UCRPA7_6001</name>
</gene>
<accession>R8BGP5</accession>
<dbReference type="AlphaFoldDB" id="R8BGP5"/>
<evidence type="ECO:0000256" key="2">
    <source>
        <dbReference type="SAM" id="MobiDB-lite"/>
    </source>
</evidence>
<dbReference type="KEGG" id="tmn:UCRPA7_6001"/>
<keyword evidence="4" id="KW-1185">Reference proteome</keyword>
<evidence type="ECO:0000313" key="3">
    <source>
        <dbReference type="EMBL" id="EON98459.1"/>
    </source>
</evidence>
<keyword evidence="1" id="KW-0175">Coiled coil</keyword>
<dbReference type="PANTHER" id="PTHR47357:SF1">
    <property type="entry name" value="SPINDLE POLE BODY COMPONENT 110"/>
    <property type="match status" value="1"/>
</dbReference>
<organism evidence="3 4">
    <name type="scientific">Phaeoacremonium minimum (strain UCR-PA7)</name>
    <name type="common">Esca disease fungus</name>
    <name type="synonym">Togninia minima</name>
    <dbReference type="NCBI Taxonomy" id="1286976"/>
    <lineage>
        <taxon>Eukaryota</taxon>
        <taxon>Fungi</taxon>
        <taxon>Dikarya</taxon>
        <taxon>Ascomycota</taxon>
        <taxon>Pezizomycotina</taxon>
        <taxon>Sordariomycetes</taxon>
        <taxon>Sordariomycetidae</taxon>
        <taxon>Togniniales</taxon>
        <taxon>Togniniaceae</taxon>
        <taxon>Phaeoacremonium</taxon>
    </lineage>
</organism>
<feature type="region of interest" description="Disordered" evidence="2">
    <location>
        <begin position="194"/>
        <end position="234"/>
    </location>
</feature>
<name>R8BGP5_PHAM7</name>
<feature type="coiled-coil region" evidence="1">
    <location>
        <begin position="78"/>
        <end position="141"/>
    </location>
</feature>
<dbReference type="RefSeq" id="XP_007916734.1">
    <property type="nucleotide sequence ID" value="XM_007918543.1"/>
</dbReference>
<dbReference type="PANTHER" id="PTHR47357">
    <property type="entry name" value="COP1-INTERACTIVE PROTEIN 1"/>
    <property type="match status" value="1"/>
</dbReference>
<feature type="compositionally biased region" description="Pro residues" evidence="2">
    <location>
        <begin position="205"/>
        <end position="217"/>
    </location>
</feature>
<feature type="compositionally biased region" description="Polar residues" evidence="2">
    <location>
        <begin position="194"/>
        <end position="204"/>
    </location>
</feature>
<feature type="region of interest" description="Disordered" evidence="2">
    <location>
        <begin position="1"/>
        <end position="29"/>
    </location>
</feature>
<evidence type="ECO:0000256" key="1">
    <source>
        <dbReference type="SAM" id="Coils"/>
    </source>
</evidence>